<evidence type="ECO:0000313" key="5">
    <source>
        <dbReference type="EMBL" id="VGO16671.1"/>
    </source>
</evidence>
<dbReference type="GO" id="GO:0046872">
    <property type="term" value="F:metal ion binding"/>
    <property type="evidence" value="ECO:0007669"/>
    <property type="project" value="UniProtKB-KW"/>
</dbReference>
<sequence>MKSIYMALMLAVGLGGAARAAEQPNILFIAIDDMNDWTGFLGGHPAAQTPNMDRLARKGVNFSNAHCSAPGCSPSRNALLIGMEPFKSGHYAFYSEKVFTDEFRDRTTTLPELFKNNGYGMFASGKKRGQAA</sequence>
<keyword evidence="6" id="KW-1185">Reference proteome</keyword>
<dbReference type="GO" id="GO:0008484">
    <property type="term" value="F:sulfuric ester hydrolase activity"/>
    <property type="evidence" value="ECO:0007669"/>
    <property type="project" value="TreeGrafter"/>
</dbReference>
<gene>
    <name evidence="5" type="primary">atsA_268</name>
    <name evidence="5" type="ORF">PDESU_05262</name>
</gene>
<feature type="domain" description="Sulfatase N-terminal" evidence="4">
    <location>
        <begin position="24"/>
        <end position="126"/>
    </location>
</feature>
<evidence type="ECO:0000256" key="2">
    <source>
        <dbReference type="ARBA" id="ARBA00022801"/>
    </source>
</evidence>
<reference evidence="5 6" key="1">
    <citation type="submission" date="2019-04" db="EMBL/GenBank/DDBJ databases">
        <authorList>
            <person name="Van Vliet M D."/>
        </authorList>
    </citation>
    <scope>NUCLEOTIDE SEQUENCE [LARGE SCALE GENOMIC DNA]</scope>
    <source>
        <strain evidence="5 6">F1</strain>
    </source>
</reference>
<protein>
    <submittedName>
        <fullName evidence="5">Arylsulfatase</fullName>
    </submittedName>
</protein>
<proteinExistence type="predicted"/>
<evidence type="ECO:0000256" key="1">
    <source>
        <dbReference type="ARBA" id="ARBA00022723"/>
    </source>
</evidence>
<evidence type="ECO:0000256" key="3">
    <source>
        <dbReference type="SAM" id="SignalP"/>
    </source>
</evidence>
<evidence type="ECO:0000313" key="6">
    <source>
        <dbReference type="Proteomes" id="UP000366872"/>
    </source>
</evidence>
<dbReference type="Proteomes" id="UP000366872">
    <property type="component" value="Unassembled WGS sequence"/>
</dbReference>
<dbReference type="AlphaFoldDB" id="A0A6C2UAY5"/>
<dbReference type="PANTHER" id="PTHR45953">
    <property type="entry name" value="IDURONATE 2-SULFATASE"/>
    <property type="match status" value="1"/>
</dbReference>
<accession>A0A6C2UAY5</accession>
<dbReference type="GO" id="GO:0005737">
    <property type="term" value="C:cytoplasm"/>
    <property type="evidence" value="ECO:0007669"/>
    <property type="project" value="TreeGrafter"/>
</dbReference>
<dbReference type="EMBL" id="CAAHFG010000004">
    <property type="protein sequence ID" value="VGO16671.1"/>
    <property type="molecule type" value="Genomic_DNA"/>
</dbReference>
<dbReference type="SUPFAM" id="SSF53649">
    <property type="entry name" value="Alkaline phosphatase-like"/>
    <property type="match status" value="1"/>
</dbReference>
<keyword evidence="3" id="KW-0732">Signal</keyword>
<organism evidence="5 6">
    <name type="scientific">Pontiella desulfatans</name>
    <dbReference type="NCBI Taxonomy" id="2750659"/>
    <lineage>
        <taxon>Bacteria</taxon>
        <taxon>Pseudomonadati</taxon>
        <taxon>Kiritimatiellota</taxon>
        <taxon>Kiritimatiellia</taxon>
        <taxon>Kiritimatiellales</taxon>
        <taxon>Pontiellaceae</taxon>
        <taxon>Pontiella</taxon>
    </lineage>
</organism>
<feature type="chain" id="PRO_5025447613" evidence="3">
    <location>
        <begin position="21"/>
        <end position="132"/>
    </location>
</feature>
<dbReference type="Gene3D" id="3.40.720.10">
    <property type="entry name" value="Alkaline Phosphatase, subunit A"/>
    <property type="match status" value="1"/>
</dbReference>
<keyword evidence="2" id="KW-0378">Hydrolase</keyword>
<dbReference type="PANTHER" id="PTHR45953:SF1">
    <property type="entry name" value="IDURONATE 2-SULFATASE"/>
    <property type="match status" value="1"/>
</dbReference>
<dbReference type="InterPro" id="IPR017850">
    <property type="entry name" value="Alkaline_phosphatase_core_sf"/>
</dbReference>
<keyword evidence="1" id="KW-0479">Metal-binding</keyword>
<feature type="signal peptide" evidence="3">
    <location>
        <begin position="1"/>
        <end position="20"/>
    </location>
</feature>
<dbReference type="InterPro" id="IPR000917">
    <property type="entry name" value="Sulfatase_N"/>
</dbReference>
<name>A0A6C2UAY5_PONDE</name>
<evidence type="ECO:0000259" key="4">
    <source>
        <dbReference type="Pfam" id="PF00884"/>
    </source>
</evidence>
<dbReference type="Pfam" id="PF00884">
    <property type="entry name" value="Sulfatase"/>
    <property type="match status" value="1"/>
</dbReference>